<dbReference type="RefSeq" id="WP_209491357.1">
    <property type="nucleotide sequence ID" value="NZ_JAGGLC010000003.1"/>
</dbReference>
<evidence type="ECO:0000256" key="1">
    <source>
        <dbReference type="SAM" id="MobiDB-lite"/>
    </source>
</evidence>
<accession>A0A8T4GVY1</accession>
<proteinExistence type="predicted"/>
<evidence type="ECO:0000313" key="2">
    <source>
        <dbReference type="EMBL" id="MBP1987076.1"/>
    </source>
</evidence>
<reference evidence="2" key="1">
    <citation type="submission" date="2021-03" db="EMBL/GenBank/DDBJ databases">
        <title>Genomic Encyclopedia of Type Strains, Phase IV (KMG-IV): sequencing the most valuable type-strain genomes for metagenomic binning, comparative biology and taxonomic classification.</title>
        <authorList>
            <person name="Goeker M."/>
        </authorList>
    </citation>
    <scope>NUCLEOTIDE SEQUENCE</scope>
    <source>
        <strain evidence="2">DSM 26232</strain>
    </source>
</reference>
<gene>
    <name evidence="2" type="ORF">J2753_001574</name>
</gene>
<feature type="compositionally biased region" description="Acidic residues" evidence="1">
    <location>
        <begin position="54"/>
        <end position="80"/>
    </location>
</feature>
<dbReference type="InterPro" id="IPR058456">
    <property type="entry name" value="DUF8143"/>
</dbReference>
<feature type="compositionally biased region" description="Basic and acidic residues" evidence="1">
    <location>
        <begin position="37"/>
        <end position="53"/>
    </location>
</feature>
<dbReference type="Pfam" id="PF26467">
    <property type="entry name" value="DUF8143"/>
    <property type="match status" value="1"/>
</dbReference>
<feature type="region of interest" description="Disordered" evidence="1">
    <location>
        <begin position="31"/>
        <end position="80"/>
    </location>
</feature>
<keyword evidence="3" id="KW-1185">Reference proteome</keyword>
<organism evidence="2 3">
    <name type="scientific">Halolamina salifodinae</name>
    <dbReference type="NCBI Taxonomy" id="1202767"/>
    <lineage>
        <taxon>Archaea</taxon>
        <taxon>Methanobacteriati</taxon>
        <taxon>Methanobacteriota</taxon>
        <taxon>Stenosarchaea group</taxon>
        <taxon>Halobacteria</taxon>
        <taxon>Halobacteriales</taxon>
        <taxon>Haloferacaceae</taxon>
    </lineage>
</organism>
<name>A0A8T4GVY1_9EURY</name>
<dbReference type="EMBL" id="JAGGLC010000003">
    <property type="protein sequence ID" value="MBP1987076.1"/>
    <property type="molecule type" value="Genomic_DNA"/>
</dbReference>
<evidence type="ECO:0000313" key="3">
    <source>
        <dbReference type="Proteomes" id="UP000823736"/>
    </source>
</evidence>
<protein>
    <submittedName>
        <fullName evidence="2">Uncharacterized protein</fullName>
    </submittedName>
</protein>
<dbReference type="Proteomes" id="UP000823736">
    <property type="component" value="Unassembled WGS sequence"/>
</dbReference>
<comment type="caution">
    <text evidence="2">The sequence shown here is derived from an EMBL/GenBank/DDBJ whole genome shotgun (WGS) entry which is preliminary data.</text>
</comment>
<sequence>MPAASALLVLLIVLSILGTMGLWYAIDSETAGSETLSRADAERVARQDSTDQRQEEDDRDASDDWGSDAEWGVDEATDRR</sequence>
<dbReference type="AlphaFoldDB" id="A0A8T4GVY1"/>